<dbReference type="EMBL" id="BMRB01000001">
    <property type="protein sequence ID" value="GGS22219.1"/>
    <property type="molecule type" value="Genomic_DNA"/>
</dbReference>
<keyword evidence="3" id="KW-1185">Reference proteome</keyword>
<keyword evidence="1" id="KW-1133">Transmembrane helix</keyword>
<keyword evidence="1" id="KW-0812">Transmembrane</keyword>
<dbReference type="Proteomes" id="UP000660680">
    <property type="component" value="Unassembled WGS sequence"/>
</dbReference>
<keyword evidence="1" id="KW-0472">Membrane</keyword>
<feature type="transmembrane region" description="Helical" evidence="1">
    <location>
        <begin position="128"/>
        <end position="146"/>
    </location>
</feature>
<proteinExistence type="predicted"/>
<name>A0A918L9R3_9PSEU</name>
<dbReference type="AlphaFoldDB" id="A0A918L9R3"/>
<reference evidence="2" key="2">
    <citation type="submission" date="2020-09" db="EMBL/GenBank/DDBJ databases">
        <authorList>
            <person name="Sun Q."/>
            <person name="Ohkuma M."/>
        </authorList>
    </citation>
    <scope>NUCLEOTIDE SEQUENCE</scope>
    <source>
        <strain evidence="2">JCM 3276</strain>
    </source>
</reference>
<gene>
    <name evidence="2" type="ORF">GCM10010171_13810</name>
</gene>
<protein>
    <submittedName>
        <fullName evidence="2">Uncharacterized protein</fullName>
    </submittedName>
</protein>
<sequence>MTFPAMPPLPVPSTPPRPKALDTAAWLAIGGTLVGSVGTVITVFDDEFAAQVVRTQQGATEAEIAMMTRAVPIAGVIGVLITIGLFTLLALMFRDGRNWARVVFAGLTAFSLVRFLTAAAQTNAELGLMWNLADVACCSAAVVYLFQRESSAYFQARMRRPR</sequence>
<evidence type="ECO:0000313" key="3">
    <source>
        <dbReference type="Proteomes" id="UP000660680"/>
    </source>
</evidence>
<feature type="transmembrane region" description="Helical" evidence="1">
    <location>
        <begin position="73"/>
        <end position="93"/>
    </location>
</feature>
<accession>A0A918L9R3</accession>
<evidence type="ECO:0000256" key="1">
    <source>
        <dbReference type="SAM" id="Phobius"/>
    </source>
</evidence>
<feature type="transmembrane region" description="Helical" evidence="1">
    <location>
        <begin position="99"/>
        <end position="116"/>
    </location>
</feature>
<evidence type="ECO:0000313" key="2">
    <source>
        <dbReference type="EMBL" id="GGS22219.1"/>
    </source>
</evidence>
<reference evidence="2" key="1">
    <citation type="journal article" date="2014" name="Int. J. Syst. Evol. Microbiol.">
        <title>Complete genome sequence of Corynebacterium casei LMG S-19264T (=DSM 44701T), isolated from a smear-ripened cheese.</title>
        <authorList>
            <consortium name="US DOE Joint Genome Institute (JGI-PGF)"/>
            <person name="Walter F."/>
            <person name="Albersmeier A."/>
            <person name="Kalinowski J."/>
            <person name="Ruckert C."/>
        </authorList>
    </citation>
    <scope>NUCLEOTIDE SEQUENCE</scope>
    <source>
        <strain evidence="2">JCM 3276</strain>
    </source>
</reference>
<organism evidence="2 3">
    <name type="scientific">Actinokineospora fastidiosa</name>
    <dbReference type="NCBI Taxonomy" id="1816"/>
    <lineage>
        <taxon>Bacteria</taxon>
        <taxon>Bacillati</taxon>
        <taxon>Actinomycetota</taxon>
        <taxon>Actinomycetes</taxon>
        <taxon>Pseudonocardiales</taxon>
        <taxon>Pseudonocardiaceae</taxon>
        <taxon>Actinokineospora</taxon>
    </lineage>
</organism>
<comment type="caution">
    <text evidence="2">The sequence shown here is derived from an EMBL/GenBank/DDBJ whole genome shotgun (WGS) entry which is preliminary data.</text>
</comment>